<dbReference type="InterPro" id="IPR032508">
    <property type="entry name" value="FecR_C"/>
</dbReference>
<sequence length="349" mass="39918">MKYDDYSPDDFLTDDFFLKWVRHPDPSSTAFWNHWLATHPDKVAMVHEAIAFIKSLDFEQDEISEARIDRLRIAIHQKIDERETAIPLPVRRPRSYGWYWLAASGLLIAGTLALLYPTFFFDSTIQVSSGYGATKTVFLPDSSRVTLNANSQLSYARDWQQGSRDVYLEGEAFFEVRKISRKTSQSPSATTYRKFRVHTQDVTVEVLGTTFDVHHRRGETKVVLKTGQVKVLDNAAGKTIMMKPGDMVRATRQELVMQEVDPTPYTAWKDNQLVFDNISLNEIARLLEDNYDFKVSIEGSQLGQKTFRGTFPADDIDLLLQTLSRAINVDIDQKKIIFSRKSEPAVPQP</sequence>
<dbReference type="RefSeq" id="WP_152756999.1">
    <property type="nucleotide sequence ID" value="NZ_WHLY01000002.1"/>
</dbReference>
<feature type="domain" description="Protein FecR C-terminal" evidence="3">
    <location>
        <begin position="273"/>
        <end position="336"/>
    </location>
</feature>
<accession>A0A7C9BCN1</accession>
<evidence type="ECO:0000256" key="1">
    <source>
        <dbReference type="SAM" id="Phobius"/>
    </source>
</evidence>
<keyword evidence="1" id="KW-1133">Transmembrane helix</keyword>
<protein>
    <submittedName>
        <fullName evidence="4">DUF4974 domain-containing protein</fullName>
    </submittedName>
</protein>
<gene>
    <name evidence="4" type="ORF">GBK04_03850</name>
</gene>
<dbReference type="PIRSF" id="PIRSF018266">
    <property type="entry name" value="FecR"/>
    <property type="match status" value="1"/>
</dbReference>
<dbReference type="PANTHER" id="PTHR30273:SF2">
    <property type="entry name" value="PROTEIN FECR"/>
    <property type="match status" value="1"/>
</dbReference>
<dbReference type="Pfam" id="PF16344">
    <property type="entry name" value="FecR_C"/>
    <property type="match status" value="1"/>
</dbReference>
<evidence type="ECO:0000313" key="4">
    <source>
        <dbReference type="EMBL" id="MPR32500.1"/>
    </source>
</evidence>
<dbReference type="Gene3D" id="3.55.50.30">
    <property type="match status" value="1"/>
</dbReference>
<dbReference type="Gene3D" id="2.60.120.1440">
    <property type="match status" value="1"/>
</dbReference>
<reference evidence="4 5" key="1">
    <citation type="submission" date="2019-10" db="EMBL/GenBank/DDBJ databases">
        <title>Draft Genome Sequence of Cytophagaceae sp. SJW1-29.</title>
        <authorList>
            <person name="Choi A."/>
        </authorList>
    </citation>
    <scope>NUCLEOTIDE SEQUENCE [LARGE SCALE GENOMIC DNA]</scope>
    <source>
        <strain evidence="4 5">SJW1-29</strain>
    </source>
</reference>
<dbReference type="GO" id="GO:0016989">
    <property type="term" value="F:sigma factor antagonist activity"/>
    <property type="evidence" value="ECO:0007669"/>
    <property type="project" value="TreeGrafter"/>
</dbReference>
<dbReference type="Proteomes" id="UP000479293">
    <property type="component" value="Unassembled WGS sequence"/>
</dbReference>
<keyword evidence="5" id="KW-1185">Reference proteome</keyword>
<evidence type="ECO:0000259" key="2">
    <source>
        <dbReference type="Pfam" id="PF04773"/>
    </source>
</evidence>
<organism evidence="4 5">
    <name type="scientific">Salmonirosea aquatica</name>
    <dbReference type="NCBI Taxonomy" id="2654236"/>
    <lineage>
        <taxon>Bacteria</taxon>
        <taxon>Pseudomonadati</taxon>
        <taxon>Bacteroidota</taxon>
        <taxon>Cytophagia</taxon>
        <taxon>Cytophagales</taxon>
        <taxon>Spirosomataceae</taxon>
        <taxon>Salmonirosea</taxon>
    </lineage>
</organism>
<dbReference type="InterPro" id="IPR012373">
    <property type="entry name" value="Ferrdict_sens_TM"/>
</dbReference>
<dbReference type="EMBL" id="WHLY01000002">
    <property type="protein sequence ID" value="MPR32500.1"/>
    <property type="molecule type" value="Genomic_DNA"/>
</dbReference>
<dbReference type="InterPro" id="IPR006860">
    <property type="entry name" value="FecR"/>
</dbReference>
<comment type="caution">
    <text evidence="4">The sequence shown here is derived from an EMBL/GenBank/DDBJ whole genome shotgun (WGS) entry which is preliminary data.</text>
</comment>
<dbReference type="AlphaFoldDB" id="A0A7C9BCN1"/>
<dbReference type="Pfam" id="PF04773">
    <property type="entry name" value="FecR"/>
    <property type="match status" value="1"/>
</dbReference>
<name>A0A7C9BCN1_9BACT</name>
<keyword evidence="1" id="KW-0472">Membrane</keyword>
<feature type="transmembrane region" description="Helical" evidence="1">
    <location>
        <begin position="98"/>
        <end position="119"/>
    </location>
</feature>
<feature type="domain" description="FecR protein" evidence="2">
    <location>
        <begin position="127"/>
        <end position="230"/>
    </location>
</feature>
<evidence type="ECO:0000259" key="3">
    <source>
        <dbReference type="Pfam" id="PF16344"/>
    </source>
</evidence>
<proteinExistence type="predicted"/>
<evidence type="ECO:0000313" key="5">
    <source>
        <dbReference type="Proteomes" id="UP000479293"/>
    </source>
</evidence>
<keyword evidence="1" id="KW-0812">Transmembrane</keyword>
<dbReference type="PANTHER" id="PTHR30273">
    <property type="entry name" value="PERIPLASMIC SIGNAL SENSOR AND SIGMA FACTOR ACTIVATOR FECR-RELATED"/>
    <property type="match status" value="1"/>
</dbReference>